<evidence type="ECO:0000256" key="1">
    <source>
        <dbReference type="ARBA" id="ARBA00023224"/>
    </source>
</evidence>
<dbReference type="EMBL" id="AFHG01000030">
    <property type="protein sequence ID" value="EGK73089.1"/>
    <property type="molecule type" value="Genomic_DNA"/>
</dbReference>
<comment type="caution">
    <text evidence="6">The sequence shown here is derived from an EMBL/GenBank/DDBJ whole genome shotgun (WGS) entry which is preliminary data.</text>
</comment>
<dbReference type="InterPro" id="IPR035965">
    <property type="entry name" value="PAS-like_dom_sf"/>
</dbReference>
<feature type="compositionally biased region" description="Basic and acidic residues" evidence="3">
    <location>
        <begin position="101"/>
        <end position="110"/>
    </location>
</feature>
<evidence type="ECO:0008006" key="8">
    <source>
        <dbReference type="Google" id="ProtNLM"/>
    </source>
</evidence>
<name>F5R945_METUF</name>
<dbReference type="STRING" id="1000565.METUNv1_00928"/>
<dbReference type="InterPro" id="IPR000014">
    <property type="entry name" value="PAS"/>
</dbReference>
<dbReference type="PROSITE" id="PS50113">
    <property type="entry name" value="PAC"/>
    <property type="match status" value="1"/>
</dbReference>
<dbReference type="OrthoDB" id="9807021at2"/>
<evidence type="ECO:0000313" key="7">
    <source>
        <dbReference type="Proteomes" id="UP000005019"/>
    </source>
</evidence>
<dbReference type="Proteomes" id="UP000005019">
    <property type="component" value="Unassembled WGS sequence"/>
</dbReference>
<feature type="region of interest" description="Disordered" evidence="3">
    <location>
        <begin position="81"/>
        <end position="110"/>
    </location>
</feature>
<dbReference type="AlphaFoldDB" id="F5R945"/>
<dbReference type="eggNOG" id="COG0840">
    <property type="taxonomic scope" value="Bacteria"/>
</dbReference>
<dbReference type="SUPFAM" id="SSF58104">
    <property type="entry name" value="Methyl-accepting chemotaxis protein (MCP) signaling domain"/>
    <property type="match status" value="1"/>
</dbReference>
<evidence type="ECO:0000256" key="2">
    <source>
        <dbReference type="PROSITE-ProRule" id="PRU00284"/>
    </source>
</evidence>
<keyword evidence="1 2" id="KW-0807">Transducer</keyword>
<dbReference type="GO" id="GO:0007165">
    <property type="term" value="P:signal transduction"/>
    <property type="evidence" value="ECO:0007669"/>
    <property type="project" value="UniProtKB-KW"/>
</dbReference>
<protein>
    <recommendedName>
        <fullName evidence="8">Methyl-accepting chemotaxis sensory transducer with Pas/Pac sensor</fullName>
    </recommendedName>
</protein>
<dbReference type="Pfam" id="PF08447">
    <property type="entry name" value="PAS_3"/>
    <property type="match status" value="1"/>
</dbReference>
<dbReference type="CDD" id="cd00130">
    <property type="entry name" value="PAS"/>
    <property type="match status" value="1"/>
</dbReference>
<proteinExistence type="predicted"/>
<feature type="domain" description="PAC" evidence="5">
    <location>
        <begin position="200"/>
        <end position="252"/>
    </location>
</feature>
<dbReference type="InterPro" id="IPR001610">
    <property type="entry name" value="PAC"/>
</dbReference>
<dbReference type="RefSeq" id="WP_008059286.1">
    <property type="nucleotide sequence ID" value="NZ_AFHG01000030.1"/>
</dbReference>
<dbReference type="PANTHER" id="PTHR32089:SF112">
    <property type="entry name" value="LYSOZYME-LIKE PROTEIN-RELATED"/>
    <property type="match status" value="1"/>
</dbReference>
<feature type="domain" description="Methyl-accepting transducer" evidence="4">
    <location>
        <begin position="218"/>
        <end position="335"/>
    </location>
</feature>
<dbReference type="InterPro" id="IPR000700">
    <property type="entry name" value="PAS-assoc_C"/>
</dbReference>
<feature type="compositionally biased region" description="Low complexity" evidence="3">
    <location>
        <begin position="86"/>
        <end position="100"/>
    </location>
</feature>
<accession>F5R945</accession>
<evidence type="ECO:0000256" key="3">
    <source>
        <dbReference type="SAM" id="MobiDB-lite"/>
    </source>
</evidence>
<sequence length="335" mass="36681">MFGLFRARKDLEVLSGLLLTCRDGAGPLARPPAGLPEPLAAALRGLAEHEARMQSELDSLRALPDTVARLRDELAAARRAADEAQAEAGRAGREASAAQEDAARERAQADALRADLERRDLAQTALTEGTWTYSITDGDPDHPDNVVRWSDELRGLLGASRSDFPDSWDSWLAVLHPEDKNRVIDAFNAHLTDATGRTPYVCEYRLRHRTRGYIWFRERAATVRDASGRATHSAGALRDISDEKQAEALQHEQQRKMEDSMQQILSISGVINEISKRTNLLALNASIEAARAGEVGRGFAVVAEEVAKLALQTSNATNEIVKMAEQQRAQNAVGS</sequence>
<evidence type="ECO:0000313" key="6">
    <source>
        <dbReference type="EMBL" id="EGK73089.1"/>
    </source>
</evidence>
<dbReference type="PANTHER" id="PTHR32089">
    <property type="entry name" value="METHYL-ACCEPTING CHEMOTAXIS PROTEIN MCPB"/>
    <property type="match status" value="1"/>
</dbReference>
<dbReference type="Pfam" id="PF00015">
    <property type="entry name" value="MCPsignal"/>
    <property type="match status" value="1"/>
</dbReference>
<evidence type="ECO:0000259" key="5">
    <source>
        <dbReference type="PROSITE" id="PS50113"/>
    </source>
</evidence>
<dbReference type="Gene3D" id="6.10.250.3200">
    <property type="match status" value="1"/>
</dbReference>
<dbReference type="InterPro" id="IPR013655">
    <property type="entry name" value="PAS_fold_3"/>
</dbReference>
<organism evidence="6 7">
    <name type="scientific">Methyloversatilis universalis (strain ATCC BAA-1314 / DSM 25237 / JCM 13912 / CCUG 52030 / FAM5)</name>
    <dbReference type="NCBI Taxonomy" id="1000565"/>
    <lineage>
        <taxon>Bacteria</taxon>
        <taxon>Pseudomonadati</taxon>
        <taxon>Pseudomonadota</taxon>
        <taxon>Betaproteobacteria</taxon>
        <taxon>Nitrosomonadales</taxon>
        <taxon>Sterolibacteriaceae</taxon>
        <taxon>Methyloversatilis</taxon>
    </lineage>
</organism>
<evidence type="ECO:0000259" key="4">
    <source>
        <dbReference type="PROSITE" id="PS50111"/>
    </source>
</evidence>
<dbReference type="GO" id="GO:0016020">
    <property type="term" value="C:membrane"/>
    <property type="evidence" value="ECO:0007669"/>
    <property type="project" value="InterPro"/>
</dbReference>
<dbReference type="SUPFAM" id="SSF55785">
    <property type="entry name" value="PYP-like sensor domain (PAS domain)"/>
    <property type="match status" value="1"/>
</dbReference>
<reference evidence="6 7" key="1">
    <citation type="journal article" date="2011" name="J. Bacteriol.">
        <title>Genome sequence of Methyloversatilis universalis FAM5T, a methylotrophic representative of the order Rhodocyclales.</title>
        <authorList>
            <person name="Kittichotirat W."/>
            <person name="Good N.M."/>
            <person name="Hall R."/>
            <person name="Bringel F."/>
            <person name="Lajus A."/>
            <person name="Medigue C."/>
            <person name="Smalley N.E."/>
            <person name="Beck D."/>
            <person name="Bumgarner R."/>
            <person name="Vuilleumier S."/>
            <person name="Kalyuzhnaya M.G."/>
        </authorList>
    </citation>
    <scope>NUCLEOTIDE SEQUENCE [LARGE SCALE GENOMIC DNA]</scope>
    <source>
        <strain evidence="7">ATCC BAA-1314 / JCM 13912 / FAM5</strain>
    </source>
</reference>
<gene>
    <name evidence="6" type="ORF">METUNv1_00928</name>
</gene>
<dbReference type="InterPro" id="IPR004089">
    <property type="entry name" value="MCPsignal_dom"/>
</dbReference>
<dbReference type="SMART" id="SM00086">
    <property type="entry name" value="PAC"/>
    <property type="match status" value="1"/>
</dbReference>
<dbReference type="PROSITE" id="PS50111">
    <property type="entry name" value="CHEMOTAXIS_TRANSDUC_2"/>
    <property type="match status" value="1"/>
</dbReference>
<keyword evidence="7" id="KW-1185">Reference proteome</keyword>
<dbReference type="Gene3D" id="3.30.450.20">
    <property type="entry name" value="PAS domain"/>
    <property type="match status" value="1"/>
</dbReference>